<evidence type="ECO:0000259" key="1">
    <source>
        <dbReference type="Pfam" id="PF12697"/>
    </source>
</evidence>
<organism evidence="2 3">
    <name type="scientific">Martelella mediterranea DSM 17316</name>
    <dbReference type="NCBI Taxonomy" id="1122214"/>
    <lineage>
        <taxon>Bacteria</taxon>
        <taxon>Pseudomonadati</taxon>
        <taxon>Pseudomonadota</taxon>
        <taxon>Alphaproteobacteria</taxon>
        <taxon>Hyphomicrobiales</taxon>
        <taxon>Aurantimonadaceae</taxon>
        <taxon>Martelella</taxon>
    </lineage>
</organism>
<dbReference type="EC" id="3.1.1.3" evidence="2"/>
<dbReference type="InterPro" id="IPR029058">
    <property type="entry name" value="AB_hydrolase_fold"/>
</dbReference>
<dbReference type="PRINTS" id="PR00111">
    <property type="entry name" value="ABHYDROLASE"/>
</dbReference>
<dbReference type="Gene3D" id="3.40.50.1820">
    <property type="entry name" value="alpha/beta hydrolase"/>
    <property type="match status" value="1"/>
</dbReference>
<dbReference type="Proteomes" id="UP000191135">
    <property type="component" value="Plasmid pMM170"/>
</dbReference>
<reference evidence="2 3" key="1">
    <citation type="submission" date="2017-03" db="EMBL/GenBank/DDBJ databases">
        <title>Foreign affairs: Plasmid Transfer between Roseobacters and Rhizobia.</title>
        <authorList>
            <person name="Bartling P."/>
            <person name="Bunk B."/>
            <person name="Overmann J."/>
            <person name="Brinkmann H."/>
            <person name="Petersen J."/>
        </authorList>
    </citation>
    <scope>NUCLEOTIDE SEQUENCE [LARGE SCALE GENOMIC DNA]</scope>
    <source>
        <strain evidence="2 3">MACL11</strain>
        <plasmid evidence="3">Plasmid pmm170</plasmid>
    </source>
</reference>
<dbReference type="KEGG" id="mmed:Mame_05183"/>
<dbReference type="PANTHER" id="PTHR43798:SF29">
    <property type="entry name" value="AB HYDROLASE-1 DOMAIN-CONTAINING PROTEIN"/>
    <property type="match status" value="1"/>
</dbReference>
<dbReference type="PANTHER" id="PTHR43798">
    <property type="entry name" value="MONOACYLGLYCEROL LIPASE"/>
    <property type="match status" value="1"/>
</dbReference>
<evidence type="ECO:0000313" key="3">
    <source>
        <dbReference type="Proteomes" id="UP000191135"/>
    </source>
</evidence>
<sequence>MTLPLVFLPGMMCDARLFSPQIAALSARRTIVCAALSGERSMAEMADRVLGELPPRFALAGLSMGGILAMEMIRQQPNRIERLVLMATNPLAEQPKVKAGREPQIERAKTGALAAMMEDTFIPRYLARPDPELAALCHDMAMAAGPETFIRQSEALRDRPDQCEMLRGVDCPTLILSGDEDRLCPPERHALMKELMPHAVRISLPGIGHLPTLEAPEETTKALTAWLT</sequence>
<name>A0A1U9Z9W1_9HYPH</name>
<dbReference type="EMBL" id="CP020333">
    <property type="protein sequence ID" value="AQZ54474.1"/>
    <property type="molecule type" value="Genomic_DNA"/>
</dbReference>
<keyword evidence="3" id="KW-1185">Reference proteome</keyword>
<dbReference type="SUPFAM" id="SSF53474">
    <property type="entry name" value="alpha/beta-Hydrolases"/>
    <property type="match status" value="1"/>
</dbReference>
<keyword evidence="2" id="KW-0614">Plasmid</keyword>
<dbReference type="Pfam" id="PF12697">
    <property type="entry name" value="Abhydrolase_6"/>
    <property type="match status" value="1"/>
</dbReference>
<dbReference type="AlphaFoldDB" id="A0A1U9Z9W1"/>
<gene>
    <name evidence="2" type="primary">lip3</name>
    <name evidence="2" type="ORF">Mame_05183</name>
</gene>
<keyword evidence="2" id="KW-0378">Hydrolase</keyword>
<proteinExistence type="predicted"/>
<accession>A0A1U9Z9W1</accession>
<dbReference type="InterPro" id="IPR000073">
    <property type="entry name" value="AB_hydrolase_1"/>
</dbReference>
<dbReference type="GO" id="GO:0004806">
    <property type="term" value="F:triacylglycerol lipase activity"/>
    <property type="evidence" value="ECO:0007669"/>
    <property type="project" value="UniProtKB-EC"/>
</dbReference>
<dbReference type="eggNOG" id="COG2267">
    <property type="taxonomic scope" value="Bacteria"/>
</dbReference>
<evidence type="ECO:0000313" key="2">
    <source>
        <dbReference type="EMBL" id="AQZ54474.1"/>
    </source>
</evidence>
<feature type="domain" description="AB hydrolase-1" evidence="1">
    <location>
        <begin position="5"/>
        <end position="219"/>
    </location>
</feature>
<dbReference type="RefSeq" id="WP_018067041.1">
    <property type="nucleotide sequence ID" value="NZ_AQWH01000032.1"/>
</dbReference>
<protein>
    <submittedName>
        <fullName evidence="2">Lipase 3</fullName>
        <ecNumber evidence="2">3.1.1.3</ecNumber>
    </submittedName>
</protein>
<geneLocation type="plasmid" evidence="3">
    <name>pmm170</name>
</geneLocation>
<dbReference type="InterPro" id="IPR050266">
    <property type="entry name" value="AB_hydrolase_sf"/>
</dbReference>